<dbReference type="PANTHER" id="PTHR22847:SF637">
    <property type="entry name" value="WD REPEAT DOMAIN 5B"/>
    <property type="match status" value="1"/>
</dbReference>
<organism evidence="4 5">
    <name type="scientific">Rhizoctonia solani</name>
    <dbReference type="NCBI Taxonomy" id="456999"/>
    <lineage>
        <taxon>Eukaryota</taxon>
        <taxon>Fungi</taxon>
        <taxon>Dikarya</taxon>
        <taxon>Basidiomycota</taxon>
        <taxon>Agaricomycotina</taxon>
        <taxon>Agaricomycetes</taxon>
        <taxon>Cantharellales</taxon>
        <taxon>Ceratobasidiaceae</taxon>
        <taxon>Rhizoctonia</taxon>
    </lineage>
</organism>
<dbReference type="InterPro" id="IPR019775">
    <property type="entry name" value="WD40_repeat_CS"/>
</dbReference>
<feature type="non-terminal residue" evidence="4">
    <location>
        <position position="1"/>
    </location>
</feature>
<feature type="repeat" description="WD" evidence="3">
    <location>
        <begin position="125"/>
        <end position="166"/>
    </location>
</feature>
<comment type="caution">
    <text evidence="4">The sequence shown here is derived from an EMBL/GenBank/DDBJ whole genome shotgun (WGS) entry which is preliminary data.</text>
</comment>
<dbReference type="PROSITE" id="PS50082">
    <property type="entry name" value="WD_REPEATS_2"/>
    <property type="match status" value="5"/>
</dbReference>
<dbReference type="Pfam" id="PF00400">
    <property type="entry name" value="WD40"/>
    <property type="match status" value="6"/>
</dbReference>
<dbReference type="PRINTS" id="PR00320">
    <property type="entry name" value="GPROTEINBRPT"/>
</dbReference>
<feature type="repeat" description="WD" evidence="3">
    <location>
        <begin position="41"/>
        <end position="82"/>
    </location>
</feature>
<dbReference type="AlphaFoldDB" id="A0A8H7H2U7"/>
<dbReference type="CDD" id="cd00200">
    <property type="entry name" value="WD40"/>
    <property type="match status" value="1"/>
</dbReference>
<gene>
    <name evidence="4" type="ORF">RHS04_08552</name>
</gene>
<accession>A0A8H7H2U7</accession>
<dbReference type="InterPro" id="IPR001680">
    <property type="entry name" value="WD40_rpt"/>
</dbReference>
<evidence type="ECO:0000256" key="2">
    <source>
        <dbReference type="ARBA" id="ARBA00022737"/>
    </source>
</evidence>
<keyword evidence="1 3" id="KW-0853">WD repeat</keyword>
<dbReference type="InterPro" id="IPR015943">
    <property type="entry name" value="WD40/YVTN_repeat-like_dom_sf"/>
</dbReference>
<dbReference type="SMART" id="SM00320">
    <property type="entry name" value="WD40"/>
    <property type="match status" value="6"/>
</dbReference>
<evidence type="ECO:0000256" key="3">
    <source>
        <dbReference type="PROSITE-ProRule" id="PRU00221"/>
    </source>
</evidence>
<dbReference type="InterPro" id="IPR036322">
    <property type="entry name" value="WD40_repeat_dom_sf"/>
</dbReference>
<feature type="repeat" description="WD" evidence="3">
    <location>
        <begin position="1"/>
        <end position="39"/>
    </location>
</feature>
<dbReference type="PROSITE" id="PS00678">
    <property type="entry name" value="WD_REPEATS_1"/>
    <property type="match status" value="4"/>
</dbReference>
<dbReference type="Gene3D" id="2.130.10.10">
    <property type="entry name" value="YVTN repeat-like/Quinoprotein amine dehydrogenase"/>
    <property type="match status" value="2"/>
</dbReference>
<dbReference type="EMBL" id="JACYCC010000233">
    <property type="protein sequence ID" value="KAF8670797.1"/>
    <property type="molecule type" value="Genomic_DNA"/>
</dbReference>
<evidence type="ECO:0008006" key="6">
    <source>
        <dbReference type="Google" id="ProtNLM"/>
    </source>
</evidence>
<evidence type="ECO:0000313" key="5">
    <source>
        <dbReference type="Proteomes" id="UP000650582"/>
    </source>
</evidence>
<evidence type="ECO:0000313" key="4">
    <source>
        <dbReference type="EMBL" id="KAF8670797.1"/>
    </source>
</evidence>
<dbReference type="GO" id="GO:1990234">
    <property type="term" value="C:transferase complex"/>
    <property type="evidence" value="ECO:0007669"/>
    <property type="project" value="UniProtKB-ARBA"/>
</dbReference>
<protein>
    <recommendedName>
        <fullName evidence="6">WD40 repeat-like protein</fullName>
    </recommendedName>
</protein>
<reference evidence="4" key="1">
    <citation type="submission" date="2020-09" db="EMBL/GenBank/DDBJ databases">
        <title>Comparative genome analyses of four rice-infecting Rhizoctonia solani isolates reveal extensive enrichment of homogalacturonan modification genes.</title>
        <authorList>
            <person name="Lee D.-Y."/>
            <person name="Jeon J."/>
            <person name="Kim K.-T."/>
            <person name="Cheong K."/>
            <person name="Song H."/>
            <person name="Choi G."/>
            <person name="Ko J."/>
            <person name="Opiyo S.O."/>
            <person name="Zuo S."/>
            <person name="Madhav S."/>
            <person name="Lee Y.-H."/>
            <person name="Wang G.-L."/>
        </authorList>
    </citation>
    <scope>NUCLEOTIDE SEQUENCE</scope>
    <source>
        <strain evidence="4">AG1-IA YN-7</strain>
    </source>
</reference>
<dbReference type="InterPro" id="IPR020472">
    <property type="entry name" value="WD40_PAC1"/>
</dbReference>
<dbReference type="SUPFAM" id="SSF50978">
    <property type="entry name" value="WD40 repeat-like"/>
    <property type="match status" value="1"/>
</dbReference>
<feature type="repeat" description="WD" evidence="3">
    <location>
        <begin position="214"/>
        <end position="248"/>
    </location>
</feature>
<name>A0A8H7H2U7_9AGAM</name>
<feature type="repeat" description="WD" evidence="3">
    <location>
        <begin position="171"/>
        <end position="212"/>
    </location>
</feature>
<proteinExistence type="predicted"/>
<evidence type="ECO:0000256" key="1">
    <source>
        <dbReference type="ARBA" id="ARBA00022574"/>
    </source>
</evidence>
<sequence length="339" mass="37647">HNDAVAFVEYSPDDQYIASACYDGTLRIWSGHTGKDMHGPIQGHSDWANCVRFSPDGLTLVSGSYDGTVRIWEVKTGQQVIQLMNNIRTLSVGFSPDGHRVVCGSDNGEIHVLDRYQGTTLFGPIHAHEYGTRSVEFSPDGRGLVSGSSDNSVRVWNAETGKQLVICGEHGGAHSSWVLCVRFSLDGLYIVSASRDHSVRVWDSRNGNLLLGPLMGHTHRVGCVQFSPSDSRLVSCSHDRTIRFWDLSGLNKRSENDILDEAGAIISSFNDGSTRNHWSLDDDGWVMDTHGQRLLWVPPDLRTYLVLPPTSYAIADQGHYQLSTEGWKIGDRWVECYRA</sequence>
<dbReference type="PROSITE" id="PS50294">
    <property type="entry name" value="WD_REPEATS_REGION"/>
    <property type="match status" value="5"/>
</dbReference>
<dbReference type="Proteomes" id="UP000650582">
    <property type="component" value="Unassembled WGS sequence"/>
</dbReference>
<dbReference type="PANTHER" id="PTHR22847">
    <property type="entry name" value="WD40 REPEAT PROTEIN"/>
    <property type="match status" value="1"/>
</dbReference>
<keyword evidence="2" id="KW-0677">Repeat</keyword>